<dbReference type="AlphaFoldDB" id="A0AAN9M4N3"/>
<organism evidence="1 2">
    <name type="scientific">Phaseolus coccineus</name>
    <name type="common">Scarlet runner bean</name>
    <name type="synonym">Phaseolus multiflorus</name>
    <dbReference type="NCBI Taxonomy" id="3886"/>
    <lineage>
        <taxon>Eukaryota</taxon>
        <taxon>Viridiplantae</taxon>
        <taxon>Streptophyta</taxon>
        <taxon>Embryophyta</taxon>
        <taxon>Tracheophyta</taxon>
        <taxon>Spermatophyta</taxon>
        <taxon>Magnoliopsida</taxon>
        <taxon>eudicotyledons</taxon>
        <taxon>Gunneridae</taxon>
        <taxon>Pentapetalae</taxon>
        <taxon>rosids</taxon>
        <taxon>fabids</taxon>
        <taxon>Fabales</taxon>
        <taxon>Fabaceae</taxon>
        <taxon>Papilionoideae</taxon>
        <taxon>50 kb inversion clade</taxon>
        <taxon>NPAAA clade</taxon>
        <taxon>indigoferoid/millettioid clade</taxon>
        <taxon>Phaseoleae</taxon>
        <taxon>Phaseolus</taxon>
    </lineage>
</organism>
<sequence length="72" mass="7725">MGSWIGMGDFKAVLRAQENGGGNLRSKNTVQFVFTAHPLPVMKQVMPENGSHDMDKIIPSASLPSVNITQAA</sequence>
<evidence type="ECO:0000313" key="2">
    <source>
        <dbReference type="Proteomes" id="UP001374584"/>
    </source>
</evidence>
<keyword evidence="2" id="KW-1185">Reference proteome</keyword>
<dbReference type="EMBL" id="JAYMYR010000008">
    <property type="protein sequence ID" value="KAK7347669.1"/>
    <property type="molecule type" value="Genomic_DNA"/>
</dbReference>
<evidence type="ECO:0000313" key="1">
    <source>
        <dbReference type="EMBL" id="KAK7347669.1"/>
    </source>
</evidence>
<comment type="caution">
    <text evidence="1">The sequence shown here is derived from an EMBL/GenBank/DDBJ whole genome shotgun (WGS) entry which is preliminary data.</text>
</comment>
<reference evidence="1 2" key="1">
    <citation type="submission" date="2024-01" db="EMBL/GenBank/DDBJ databases">
        <title>The genomes of 5 underutilized Papilionoideae crops provide insights into root nodulation and disease resistanc.</title>
        <authorList>
            <person name="Jiang F."/>
        </authorList>
    </citation>
    <scope>NUCLEOTIDE SEQUENCE [LARGE SCALE GENOMIC DNA]</scope>
    <source>
        <strain evidence="1">JINMINGXINNONG_FW02</strain>
        <tissue evidence="1">Leaves</tissue>
    </source>
</reference>
<proteinExistence type="predicted"/>
<name>A0AAN9M4N3_PHACN</name>
<gene>
    <name evidence="1" type="ORF">VNO80_22206</name>
</gene>
<protein>
    <submittedName>
        <fullName evidence="1">Uncharacterized protein</fullName>
    </submittedName>
</protein>
<dbReference type="Proteomes" id="UP001374584">
    <property type="component" value="Unassembled WGS sequence"/>
</dbReference>
<accession>A0AAN9M4N3</accession>